<name>A0AA88L0G1_ARTSF</name>
<proteinExistence type="predicted"/>
<dbReference type="EMBL" id="JAVRJZ010000013">
    <property type="protein sequence ID" value="KAK2714373.1"/>
    <property type="molecule type" value="Genomic_DNA"/>
</dbReference>
<comment type="caution">
    <text evidence="2">The sequence shown here is derived from an EMBL/GenBank/DDBJ whole genome shotgun (WGS) entry which is preliminary data.</text>
</comment>
<dbReference type="AlphaFoldDB" id="A0AA88L0G1"/>
<organism evidence="2 3">
    <name type="scientific">Artemia franciscana</name>
    <name type="common">Brine shrimp</name>
    <name type="synonym">Artemia sanfranciscana</name>
    <dbReference type="NCBI Taxonomy" id="6661"/>
    <lineage>
        <taxon>Eukaryota</taxon>
        <taxon>Metazoa</taxon>
        <taxon>Ecdysozoa</taxon>
        <taxon>Arthropoda</taxon>
        <taxon>Crustacea</taxon>
        <taxon>Branchiopoda</taxon>
        <taxon>Anostraca</taxon>
        <taxon>Artemiidae</taxon>
        <taxon>Artemia</taxon>
    </lineage>
</organism>
<gene>
    <name evidence="2" type="ORF">QYM36_008815</name>
</gene>
<protein>
    <submittedName>
        <fullName evidence="2">Uncharacterized protein</fullName>
    </submittedName>
</protein>
<feature type="region of interest" description="Disordered" evidence="1">
    <location>
        <begin position="384"/>
        <end position="448"/>
    </location>
</feature>
<evidence type="ECO:0000256" key="1">
    <source>
        <dbReference type="SAM" id="MobiDB-lite"/>
    </source>
</evidence>
<keyword evidence="3" id="KW-1185">Reference proteome</keyword>
<dbReference type="Proteomes" id="UP001187531">
    <property type="component" value="Unassembled WGS sequence"/>
</dbReference>
<accession>A0AA88L0G1</accession>
<evidence type="ECO:0000313" key="3">
    <source>
        <dbReference type="Proteomes" id="UP001187531"/>
    </source>
</evidence>
<feature type="region of interest" description="Disordered" evidence="1">
    <location>
        <begin position="289"/>
        <end position="362"/>
    </location>
</feature>
<feature type="compositionally biased region" description="Basic and acidic residues" evidence="1">
    <location>
        <begin position="327"/>
        <end position="350"/>
    </location>
</feature>
<feature type="compositionally biased region" description="Basic and acidic residues" evidence="1">
    <location>
        <begin position="393"/>
        <end position="420"/>
    </location>
</feature>
<feature type="compositionally biased region" description="Polar residues" evidence="1">
    <location>
        <begin position="304"/>
        <end position="320"/>
    </location>
</feature>
<reference evidence="2" key="1">
    <citation type="submission" date="2023-07" db="EMBL/GenBank/DDBJ databases">
        <title>Chromosome-level genome assembly of Artemia franciscana.</title>
        <authorList>
            <person name="Jo E."/>
        </authorList>
    </citation>
    <scope>NUCLEOTIDE SEQUENCE</scope>
    <source>
        <tissue evidence="2">Whole body</tissue>
    </source>
</reference>
<evidence type="ECO:0000313" key="2">
    <source>
        <dbReference type="EMBL" id="KAK2714373.1"/>
    </source>
</evidence>
<sequence length="475" mass="54091">MDIITLLYTCIVVIPRHCLSLPFSYELVRPLSEKDHFPSPISLETSHGDKNPVIEGRYVVRRLTLQRPNMIVERMKKRKMRKLIKDESMKLEGKKNVFQGKVKCWKILGENSQKKQNLVAVRRKEPLSNSPNRRKIPKECTDSSITRTQEISPLILSSVVHLPMPSTEILEENDINLRGYDLILGASSDNPLMILNEQNTSKTFSPEKKEDPTTSAETNLSMERHVVEILAGTEIPSLIYKVPLTLQEEEVLSDGVNKVDKNELAKETEAKQLSKDLDPVSDQNLTSKMKNLKENNVPAESKKGNQQNKTQENSDTNQSFEVFLRITDSDSFRTGDKDKDNDKKLEKPRQENGIVSDSKKDEANYASQVENGETNMPFLKAHNKYDKRKRTNKANDHTKNGIKLSHDKITQNETKIEISRKKSNNKSQEQPKKKVKSQRDPGNTPNVFDNPLAAMMFGMAHLATGANSNMEFFKM</sequence>
<feature type="region of interest" description="Disordered" evidence="1">
    <location>
        <begin position="199"/>
        <end position="219"/>
    </location>
</feature>